<organism evidence="2 3">
    <name type="scientific">Xylaria hypoxylon</name>
    <dbReference type="NCBI Taxonomy" id="37992"/>
    <lineage>
        <taxon>Eukaryota</taxon>
        <taxon>Fungi</taxon>
        <taxon>Dikarya</taxon>
        <taxon>Ascomycota</taxon>
        <taxon>Pezizomycotina</taxon>
        <taxon>Sordariomycetes</taxon>
        <taxon>Xylariomycetidae</taxon>
        <taxon>Xylariales</taxon>
        <taxon>Xylariaceae</taxon>
        <taxon>Xylaria</taxon>
    </lineage>
</organism>
<feature type="region of interest" description="Disordered" evidence="1">
    <location>
        <begin position="109"/>
        <end position="185"/>
    </location>
</feature>
<sequence>MTSPSPATPATAALELNPATPSEGMDASLQQVIDDIRREPHAVDEDIQFLFIKAVDATDDAHAEIVDILSCSVDNLHPRLALRLSLWYIHHQHTSEALNILSKVLGCDTDESDTDESDADESYTDNSETDESDDDDPTRMDIIANMSALLHALEDIDKRVNGEEEDEDEDEDEGEEGEENTEEVN</sequence>
<dbReference type="Proteomes" id="UP000297716">
    <property type="component" value="Unassembled WGS sequence"/>
</dbReference>
<feature type="compositionally biased region" description="Basic and acidic residues" evidence="1">
    <location>
        <begin position="152"/>
        <end position="162"/>
    </location>
</feature>
<gene>
    <name evidence="2" type="ORF">E0Z10_g7972</name>
</gene>
<evidence type="ECO:0000313" key="3">
    <source>
        <dbReference type="Proteomes" id="UP000297716"/>
    </source>
</evidence>
<dbReference type="AlphaFoldDB" id="A0A4Z0YKX7"/>
<proteinExistence type="predicted"/>
<accession>A0A4Z0YKX7</accession>
<evidence type="ECO:0000313" key="2">
    <source>
        <dbReference type="EMBL" id="TGJ80788.1"/>
    </source>
</evidence>
<dbReference type="OrthoDB" id="4778475at2759"/>
<protein>
    <submittedName>
        <fullName evidence="2">Uncharacterized protein</fullName>
    </submittedName>
</protein>
<comment type="caution">
    <text evidence="2">The sequence shown here is derived from an EMBL/GenBank/DDBJ whole genome shotgun (WGS) entry which is preliminary data.</text>
</comment>
<feature type="compositionally biased region" description="Acidic residues" evidence="1">
    <location>
        <begin position="109"/>
        <end position="136"/>
    </location>
</feature>
<reference evidence="2 3" key="1">
    <citation type="submission" date="2019-03" db="EMBL/GenBank/DDBJ databases">
        <title>Draft genome sequence of Xylaria hypoxylon DSM 108379, a ubiquitous saprotrophic-parasitic fungi on hardwood.</title>
        <authorList>
            <person name="Buettner E."/>
            <person name="Leonhardt S."/>
            <person name="Gebauer A.M."/>
            <person name="Liers C."/>
            <person name="Hofrichter M."/>
            <person name="Kellner H."/>
        </authorList>
    </citation>
    <scope>NUCLEOTIDE SEQUENCE [LARGE SCALE GENOMIC DNA]</scope>
    <source>
        <strain evidence="2 3">DSM 108379</strain>
    </source>
</reference>
<dbReference type="EMBL" id="SKBN01000201">
    <property type="protein sequence ID" value="TGJ80788.1"/>
    <property type="molecule type" value="Genomic_DNA"/>
</dbReference>
<name>A0A4Z0YKX7_9PEZI</name>
<keyword evidence="3" id="KW-1185">Reference proteome</keyword>
<feature type="compositionally biased region" description="Acidic residues" evidence="1">
    <location>
        <begin position="163"/>
        <end position="185"/>
    </location>
</feature>
<evidence type="ECO:0000256" key="1">
    <source>
        <dbReference type="SAM" id="MobiDB-lite"/>
    </source>
</evidence>